<evidence type="ECO:0000259" key="2">
    <source>
        <dbReference type="Pfam" id="PF01551"/>
    </source>
</evidence>
<dbReference type="AlphaFoldDB" id="A0A5S5CXL9"/>
<comment type="caution">
    <text evidence="3">The sequence shown here is derived from an EMBL/GenBank/DDBJ whole genome shotgun (WGS) entry which is preliminary data.</text>
</comment>
<evidence type="ECO:0000256" key="1">
    <source>
        <dbReference type="SAM" id="Coils"/>
    </source>
</evidence>
<protein>
    <submittedName>
        <fullName evidence="3">Murein DD-endopeptidase MepM/ murein hydrolase activator NlpD</fullName>
    </submittedName>
</protein>
<dbReference type="Gene3D" id="6.10.250.3150">
    <property type="match status" value="1"/>
</dbReference>
<dbReference type="Pfam" id="PF01551">
    <property type="entry name" value="Peptidase_M23"/>
    <property type="match status" value="1"/>
</dbReference>
<feature type="coiled-coil region" evidence="1">
    <location>
        <begin position="202"/>
        <end position="254"/>
    </location>
</feature>
<proteinExistence type="predicted"/>
<keyword evidence="1" id="KW-0175">Coiled coil</keyword>
<dbReference type="PANTHER" id="PTHR21666">
    <property type="entry name" value="PEPTIDASE-RELATED"/>
    <property type="match status" value="1"/>
</dbReference>
<dbReference type="EMBL" id="VNHW01000004">
    <property type="protein sequence ID" value="TYP88541.1"/>
    <property type="molecule type" value="Genomic_DNA"/>
</dbReference>
<feature type="coiled-coil region" evidence="1">
    <location>
        <begin position="67"/>
        <end position="136"/>
    </location>
</feature>
<reference evidence="3 4" key="1">
    <citation type="submission" date="2019-07" db="EMBL/GenBank/DDBJ databases">
        <title>Genomic Encyclopedia of Archaeal and Bacterial Type Strains, Phase II (KMG-II): from individual species to whole genera.</title>
        <authorList>
            <person name="Goeker M."/>
        </authorList>
    </citation>
    <scope>NUCLEOTIDE SEQUENCE [LARGE SCALE GENOMIC DNA]</scope>
    <source>
        <strain evidence="3 4">DSM 46842</strain>
    </source>
</reference>
<organism evidence="3 4">
    <name type="scientific">Blastococcus xanthinilyticus</name>
    <dbReference type="NCBI Taxonomy" id="1564164"/>
    <lineage>
        <taxon>Bacteria</taxon>
        <taxon>Bacillati</taxon>
        <taxon>Actinomycetota</taxon>
        <taxon>Actinomycetes</taxon>
        <taxon>Geodermatophilales</taxon>
        <taxon>Geodermatophilaceae</taxon>
        <taxon>Blastococcus</taxon>
    </lineage>
</organism>
<dbReference type="Gene3D" id="2.70.70.10">
    <property type="entry name" value="Glucose Permease (Domain IIA)"/>
    <property type="match status" value="1"/>
</dbReference>
<gene>
    <name evidence="3" type="ORF">BD833_104247</name>
</gene>
<keyword evidence="3" id="KW-0378">Hydrolase</keyword>
<accession>A0A5S5CXL9</accession>
<keyword evidence="4" id="KW-1185">Reference proteome</keyword>
<dbReference type="GO" id="GO:0004222">
    <property type="term" value="F:metalloendopeptidase activity"/>
    <property type="evidence" value="ECO:0007669"/>
    <property type="project" value="TreeGrafter"/>
</dbReference>
<evidence type="ECO:0000313" key="3">
    <source>
        <dbReference type="EMBL" id="TYP88541.1"/>
    </source>
</evidence>
<dbReference type="Proteomes" id="UP000322499">
    <property type="component" value="Unassembled WGS sequence"/>
</dbReference>
<sequence length="412" mass="43172">MATSHHQHHRTVSTTRRFATRRFGLRRTAAGVTAFTALLALTMLGSPGASAAPDDARTEHDRVAAEVSGLAERLRGAEERLEQMTLRAEEASGVVLATEAALVTAQQHADAIAAELAAVRAEVEKTQEDVATIGREAYMGADEALSEMEMVLHADGPGELIQQAATLDHLGKERATVLEDLQVTEAREARLDREAKAAVAERDAATKKAQEAKTVADQLLAEAQAEFDALTAEKAALEAQLREAEIKMLAVQGDADPAATWTRLDAAEKSVSTLSASGGGIAPTQGRVTSCYGARWGTMHLGVDIAAPIGTPVFTPEPGVVLQAGPASGFGLAVAVQHPDGAITVYGHVNQFFVQAGQVVTAGQQIAEVGNKGQSTGPHLHFEVHHGGLYASRDNPVPWLAERGVSLGGSCG</sequence>
<evidence type="ECO:0000313" key="4">
    <source>
        <dbReference type="Proteomes" id="UP000322499"/>
    </source>
</evidence>
<dbReference type="InterPro" id="IPR050570">
    <property type="entry name" value="Cell_wall_metabolism_enzyme"/>
</dbReference>
<dbReference type="InterPro" id="IPR011055">
    <property type="entry name" value="Dup_hybrid_motif"/>
</dbReference>
<feature type="domain" description="M23ase beta-sheet core" evidence="2">
    <location>
        <begin position="299"/>
        <end position="388"/>
    </location>
</feature>
<name>A0A5S5CXL9_9ACTN</name>
<dbReference type="InterPro" id="IPR016047">
    <property type="entry name" value="M23ase_b-sheet_dom"/>
</dbReference>
<dbReference type="SUPFAM" id="SSF51261">
    <property type="entry name" value="Duplicated hybrid motif"/>
    <property type="match status" value="1"/>
</dbReference>
<dbReference type="CDD" id="cd12797">
    <property type="entry name" value="M23_peptidase"/>
    <property type="match status" value="1"/>
</dbReference>
<dbReference type="PANTHER" id="PTHR21666:SF270">
    <property type="entry name" value="MUREIN HYDROLASE ACTIVATOR ENVC"/>
    <property type="match status" value="1"/>
</dbReference>